<evidence type="ECO:0000256" key="4">
    <source>
        <dbReference type="SAM" id="MobiDB-lite"/>
    </source>
</evidence>
<dbReference type="PANTHER" id="PTHR33129">
    <property type="entry name" value="PROTEIN KINASE DOMAIN-CONTAINING PROTEIN-RELATED"/>
    <property type="match status" value="1"/>
</dbReference>
<dbReference type="PANTHER" id="PTHR33129:SF1">
    <property type="entry name" value="ATP-BINDING PROTEIN"/>
    <property type="match status" value="1"/>
</dbReference>
<dbReference type="InterPro" id="IPR045379">
    <property type="entry name" value="Crinkler_N"/>
</dbReference>
<feature type="compositionally biased region" description="Basic and acidic residues" evidence="4">
    <location>
        <begin position="189"/>
        <end position="200"/>
    </location>
</feature>
<dbReference type="Proteomes" id="UP000294933">
    <property type="component" value="Unassembled WGS sequence"/>
</dbReference>
<evidence type="ECO:0000313" key="7">
    <source>
        <dbReference type="Proteomes" id="UP000294933"/>
    </source>
</evidence>
<organism evidence="6 7">
    <name type="scientific">Rickenella mellea</name>
    <dbReference type="NCBI Taxonomy" id="50990"/>
    <lineage>
        <taxon>Eukaryota</taxon>
        <taxon>Fungi</taxon>
        <taxon>Dikarya</taxon>
        <taxon>Basidiomycota</taxon>
        <taxon>Agaricomycotina</taxon>
        <taxon>Agaricomycetes</taxon>
        <taxon>Hymenochaetales</taxon>
        <taxon>Rickenellaceae</taxon>
        <taxon>Rickenella</taxon>
    </lineage>
</organism>
<reference evidence="6 7" key="1">
    <citation type="submission" date="2018-06" db="EMBL/GenBank/DDBJ databases">
        <title>A transcriptomic atlas of mushroom development highlights an independent origin of complex multicellularity.</title>
        <authorList>
            <consortium name="DOE Joint Genome Institute"/>
            <person name="Krizsan K."/>
            <person name="Almasi E."/>
            <person name="Merenyi Z."/>
            <person name="Sahu N."/>
            <person name="Viragh M."/>
            <person name="Koszo T."/>
            <person name="Mondo S."/>
            <person name="Kiss B."/>
            <person name="Balint B."/>
            <person name="Kues U."/>
            <person name="Barry K."/>
            <person name="Hegedus J.C."/>
            <person name="Henrissat B."/>
            <person name="Johnson J."/>
            <person name="Lipzen A."/>
            <person name="Ohm R."/>
            <person name="Nagy I."/>
            <person name="Pangilinan J."/>
            <person name="Yan J."/>
            <person name="Xiong Y."/>
            <person name="Grigoriev I.V."/>
            <person name="Hibbett D.S."/>
            <person name="Nagy L.G."/>
        </authorList>
    </citation>
    <scope>NUCLEOTIDE SEQUENCE [LARGE SCALE GENOMIC DNA]</scope>
    <source>
        <strain evidence="6 7">SZMC22713</strain>
    </source>
</reference>
<comment type="subcellular location">
    <subcellularLocation>
        <location evidence="1">Host cell</location>
    </subcellularLocation>
    <subcellularLocation>
        <location evidence="2">Secreted</location>
    </subcellularLocation>
</comment>
<dbReference type="GO" id="GO:0005576">
    <property type="term" value="C:extracellular region"/>
    <property type="evidence" value="ECO:0007669"/>
    <property type="project" value="UniProtKB-SubCell"/>
</dbReference>
<gene>
    <name evidence="6" type="ORF">BD410DRAFT_802458</name>
</gene>
<dbReference type="InterPro" id="IPR052980">
    <property type="entry name" value="Crinkler_effector"/>
</dbReference>
<dbReference type="VEuPathDB" id="FungiDB:BD410DRAFT_802458"/>
<feature type="region of interest" description="Disordered" evidence="4">
    <location>
        <begin position="178"/>
        <end position="203"/>
    </location>
</feature>
<evidence type="ECO:0000256" key="2">
    <source>
        <dbReference type="ARBA" id="ARBA00004613"/>
    </source>
</evidence>
<accession>A0A4Y7Q8N3</accession>
<dbReference type="AlphaFoldDB" id="A0A4Y7Q8N3"/>
<sequence length="691" mass="77594">MSKEILLKCFLYGDESQSVFPVRILENYSVGILKNVIKAIKMKSNPCDASQLTLYKGNIPFDDDLGKNAAAILDNATPLLVSTPLSNVFEGQPHGSVHIIVQLPGDGASGRPNPRPTKRPRVSSTATANSEDSDASTYTGSSPYYVQAFGFEVLRYRGGSLGRLLDWHKHFWGNPLPQEHTTISESDSNENRDGDGKNDDLLPDPILDMGDMGLLIRAEYLRVYAHVEQIYNVNGEKSRPPAVVVTGQPGIGKHYCTCLATNLFLMSVCLGKTKWAYYVLRRRLGEAADVLWYQVSRLYLFCSEGVLEVPADFNYAKLSSPYLWTLIDSAVAPNGIPINMNAFGAGIYPIYITYPKQSSWSSMDKRWSFHRVLMNPWTKAEIAYATNVFYPKIDTSEALQRYDSLGPTPRLCLDYGQHQIALHLGDRERAMNFAYACGRDEVKNLFIKLLSESRWLSMGCASETICLVQRVQGCPLSDPRFTVTPISNDVANKLALCLERVKEEELLEMWKMFSYFRDERGMTDLIFEAYVQRRFRDQIDIQASPMHRLQHVNSRWHASFNTNQHASAGISSPGSFFLQINVGQTIAYSRATSMGIKPNIYYVPQSGQQAGLNSFIIHRGILFMFQCTGCEDHDIKDGLVEFLASCQGVPSRNNWRFVFIISDDLESFTCPASIKPTITGLQLHTARIPMS</sequence>
<feature type="domain" description="Crinkler effector protein N-terminal" evidence="5">
    <location>
        <begin position="7"/>
        <end position="102"/>
    </location>
</feature>
<keyword evidence="3" id="KW-0964">Secreted</keyword>
<dbReference type="EMBL" id="ML170169">
    <property type="protein sequence ID" value="TDL23661.1"/>
    <property type="molecule type" value="Genomic_DNA"/>
</dbReference>
<feature type="region of interest" description="Disordered" evidence="4">
    <location>
        <begin position="102"/>
        <end position="138"/>
    </location>
</feature>
<evidence type="ECO:0000256" key="3">
    <source>
        <dbReference type="ARBA" id="ARBA00022525"/>
    </source>
</evidence>
<dbReference type="OrthoDB" id="2340858at2759"/>
<evidence type="ECO:0000259" key="5">
    <source>
        <dbReference type="Pfam" id="PF20147"/>
    </source>
</evidence>
<name>A0A4Y7Q8N3_9AGAM</name>
<feature type="compositionally biased region" description="Polar residues" evidence="4">
    <location>
        <begin position="122"/>
        <end position="138"/>
    </location>
</feature>
<dbReference type="GO" id="GO:0043657">
    <property type="term" value="C:host cell"/>
    <property type="evidence" value="ECO:0007669"/>
    <property type="project" value="UniProtKB-SubCell"/>
</dbReference>
<dbReference type="Pfam" id="PF20147">
    <property type="entry name" value="Crinkler"/>
    <property type="match status" value="1"/>
</dbReference>
<evidence type="ECO:0000313" key="6">
    <source>
        <dbReference type="EMBL" id="TDL23661.1"/>
    </source>
</evidence>
<protein>
    <recommendedName>
        <fullName evidence="5">Crinkler effector protein N-terminal domain-containing protein</fullName>
    </recommendedName>
</protein>
<keyword evidence="7" id="KW-1185">Reference proteome</keyword>
<proteinExistence type="predicted"/>
<evidence type="ECO:0000256" key="1">
    <source>
        <dbReference type="ARBA" id="ARBA00004340"/>
    </source>
</evidence>